<evidence type="ECO:0000256" key="1">
    <source>
        <dbReference type="SAM" id="MobiDB-lite"/>
    </source>
</evidence>
<organism evidence="2 3">
    <name type="scientific">Gossypium raimondii</name>
    <name type="common">Peruvian cotton</name>
    <name type="synonym">Gossypium klotzschianum subsp. raimondii</name>
    <dbReference type="NCBI Taxonomy" id="29730"/>
    <lineage>
        <taxon>Eukaryota</taxon>
        <taxon>Viridiplantae</taxon>
        <taxon>Streptophyta</taxon>
        <taxon>Embryophyta</taxon>
        <taxon>Tracheophyta</taxon>
        <taxon>Spermatophyta</taxon>
        <taxon>Magnoliopsida</taxon>
        <taxon>eudicotyledons</taxon>
        <taxon>Gunneridae</taxon>
        <taxon>Pentapetalae</taxon>
        <taxon>rosids</taxon>
        <taxon>malvids</taxon>
        <taxon>Malvales</taxon>
        <taxon>Malvaceae</taxon>
        <taxon>Malvoideae</taxon>
        <taxon>Gossypium</taxon>
    </lineage>
</organism>
<feature type="region of interest" description="Disordered" evidence="1">
    <location>
        <begin position="1"/>
        <end position="52"/>
    </location>
</feature>
<sequence>MKVSGGIDGGSDPPAFQRAEKERMAKLSIEENNKSISSSTFASGSEIPENSGFLEDATNKAAIREGDNDKLPGVDDSDDGSDNFSDIDDIE</sequence>
<feature type="non-terminal residue" evidence="2">
    <location>
        <position position="1"/>
    </location>
</feature>
<dbReference type="Proteomes" id="UP000593578">
    <property type="component" value="Unassembled WGS sequence"/>
</dbReference>
<feature type="compositionally biased region" description="Basic and acidic residues" evidence="1">
    <location>
        <begin position="18"/>
        <end position="33"/>
    </location>
</feature>
<comment type="caution">
    <text evidence="2">The sequence shown here is derived from an EMBL/GenBank/DDBJ whole genome shotgun (WGS) entry which is preliminary data.</text>
</comment>
<proteinExistence type="predicted"/>
<protein>
    <submittedName>
        <fullName evidence="2">Uncharacterized protein</fullName>
    </submittedName>
</protein>
<evidence type="ECO:0000313" key="2">
    <source>
        <dbReference type="EMBL" id="MBA0590285.1"/>
    </source>
</evidence>
<accession>A0A7J8PLX3</accession>
<dbReference type="AlphaFoldDB" id="A0A7J8PLX3"/>
<gene>
    <name evidence="2" type="ORF">Gorai_018998</name>
</gene>
<dbReference type="EMBL" id="JABEZZ010000007">
    <property type="protein sequence ID" value="MBA0590285.1"/>
    <property type="molecule type" value="Genomic_DNA"/>
</dbReference>
<feature type="region of interest" description="Disordered" evidence="1">
    <location>
        <begin position="64"/>
        <end position="91"/>
    </location>
</feature>
<feature type="compositionally biased region" description="Basic and acidic residues" evidence="1">
    <location>
        <begin position="64"/>
        <end position="73"/>
    </location>
</feature>
<evidence type="ECO:0000313" key="3">
    <source>
        <dbReference type="Proteomes" id="UP000593578"/>
    </source>
</evidence>
<name>A0A7J8PLX3_GOSRA</name>
<feature type="compositionally biased region" description="Acidic residues" evidence="1">
    <location>
        <begin position="75"/>
        <end position="91"/>
    </location>
</feature>
<reference evidence="2 3" key="1">
    <citation type="journal article" date="2019" name="Genome Biol. Evol.">
        <title>Insights into the evolution of the New World diploid cottons (Gossypium, subgenus Houzingenia) based on genome sequencing.</title>
        <authorList>
            <person name="Grover C.E."/>
            <person name="Arick M.A. 2nd"/>
            <person name="Thrash A."/>
            <person name="Conover J.L."/>
            <person name="Sanders W.S."/>
            <person name="Peterson D.G."/>
            <person name="Frelichowski J.E."/>
            <person name="Scheffler J.A."/>
            <person name="Scheffler B.E."/>
            <person name="Wendel J.F."/>
        </authorList>
    </citation>
    <scope>NUCLEOTIDE SEQUENCE [LARGE SCALE GENOMIC DNA]</scope>
    <source>
        <strain evidence="2">8</strain>
        <tissue evidence="2">Leaf</tissue>
    </source>
</reference>